<feature type="transmembrane region" description="Helical" evidence="1">
    <location>
        <begin position="156"/>
        <end position="176"/>
    </location>
</feature>
<feature type="transmembrane region" description="Helical" evidence="1">
    <location>
        <begin position="60"/>
        <end position="79"/>
    </location>
</feature>
<keyword evidence="1" id="KW-1133">Transmembrane helix</keyword>
<protein>
    <submittedName>
        <fullName evidence="2">Uncharacterized protein</fullName>
    </submittedName>
</protein>
<feature type="transmembrane region" description="Helical" evidence="1">
    <location>
        <begin position="516"/>
        <end position="538"/>
    </location>
</feature>
<comment type="caution">
    <text evidence="2">The sequence shown here is derived from an EMBL/GenBank/DDBJ whole genome shotgun (WGS) entry which is preliminary data.</text>
</comment>
<feature type="transmembrane region" description="Helical" evidence="1">
    <location>
        <begin position="352"/>
        <end position="374"/>
    </location>
</feature>
<feature type="transmembrane region" description="Helical" evidence="1">
    <location>
        <begin position="407"/>
        <end position="428"/>
    </location>
</feature>
<evidence type="ECO:0000256" key="1">
    <source>
        <dbReference type="SAM" id="Phobius"/>
    </source>
</evidence>
<feature type="transmembrane region" description="Helical" evidence="1">
    <location>
        <begin position="323"/>
        <end position="346"/>
    </location>
</feature>
<feature type="transmembrane region" description="Helical" evidence="1">
    <location>
        <begin position="130"/>
        <end position="150"/>
    </location>
</feature>
<dbReference type="InterPro" id="IPR031599">
    <property type="entry name" value="ABC_tran_2"/>
</dbReference>
<name>A0A424YDR4_9FIRM</name>
<dbReference type="Proteomes" id="UP000285138">
    <property type="component" value="Unassembled WGS sequence"/>
</dbReference>
<feature type="transmembrane region" description="Helical" evidence="1">
    <location>
        <begin position="25"/>
        <end position="48"/>
    </location>
</feature>
<evidence type="ECO:0000313" key="2">
    <source>
        <dbReference type="EMBL" id="RQD75186.1"/>
    </source>
</evidence>
<keyword evidence="1" id="KW-0472">Membrane</keyword>
<feature type="transmembrane region" description="Helical" evidence="1">
    <location>
        <begin position="251"/>
        <end position="274"/>
    </location>
</feature>
<dbReference type="AlphaFoldDB" id="A0A424YDR4"/>
<feature type="transmembrane region" description="Helical" evidence="1">
    <location>
        <begin position="183"/>
        <end position="203"/>
    </location>
</feature>
<evidence type="ECO:0000313" key="3">
    <source>
        <dbReference type="Proteomes" id="UP000285138"/>
    </source>
</evidence>
<gene>
    <name evidence="2" type="ORF">D5R97_06620</name>
</gene>
<feature type="transmembrane region" description="Helical" evidence="1">
    <location>
        <begin position="475"/>
        <end position="496"/>
    </location>
</feature>
<accession>A0A424YDR4</accession>
<dbReference type="Pfam" id="PF16949">
    <property type="entry name" value="ABC_tran_2"/>
    <property type="match status" value="1"/>
</dbReference>
<reference evidence="2 3" key="1">
    <citation type="submission" date="2018-08" db="EMBL/GenBank/DDBJ databases">
        <title>The metabolism and importance of syntrophic acetate oxidation coupled to methane or sulfide production in haloalkaline environments.</title>
        <authorList>
            <person name="Timmers P.H.A."/>
            <person name="Vavourakis C.D."/>
            <person name="Sorokin D.Y."/>
            <person name="Sinninghe Damste J.S."/>
            <person name="Muyzer G."/>
            <person name="Stams A.J.M."/>
            <person name="Plugge C.M."/>
        </authorList>
    </citation>
    <scope>NUCLEOTIDE SEQUENCE [LARGE SCALE GENOMIC DNA]</scope>
    <source>
        <strain evidence="2">MSAO_Bac1</strain>
    </source>
</reference>
<organism evidence="2 3">
    <name type="scientific">Candidatus Syntrophonatronum acetioxidans</name>
    <dbReference type="NCBI Taxonomy" id="1795816"/>
    <lineage>
        <taxon>Bacteria</taxon>
        <taxon>Bacillati</taxon>
        <taxon>Bacillota</taxon>
        <taxon>Clostridia</taxon>
        <taxon>Eubacteriales</taxon>
        <taxon>Syntrophomonadaceae</taxon>
        <taxon>Candidatus Syntrophonatronum</taxon>
    </lineage>
</organism>
<proteinExistence type="predicted"/>
<sequence length="547" mass="61977">MHFILWFLKLRFTIHRNSFWRDTKVSLRTLTIAAVVIGVQALLTFVFYRFIFRDTLLDTDLLAGMLLVFFTIAVIWIYLLSFVQSINNFVRNFLQSPEINYLVSIPVPSSHIFLAKFFDHISSNAMSSLFLFYPFLAAIGVWANAPWFYYLAIIPLYILVSIIPSAIGFMVAMVGVRIVPAKTFTAITTFFSFVISISFAIQFSRVQEAAVEQAARFLQFLGEPLSAVIPVTGGIRLFYFLVFGEGAGNSLLLLLLFSALFIFAAFSLSSKLYFEGWVKHKSQESAPTIKAKPAVVSDDKVGNEIFQWIILEWKMAIRNKEMFYASLFMLFFFIFSTFVFIYTGFWSEEPLLVLYTLITVAAIFNIMAVSLPFIPSDIKTDKSLWKKRYWLLKVFPIEGAKIFNIQCLMYFIPGYIISLMGIVLFAVINGLSLPIILLAALSLLLILYGSAAVYTSTEMLSITSYFENNEFIGNVMTLVLPLLYGLISAGFIALYLAEELVAQIVILSSFSKFLSLPTVLFISAAAVLVAFFLSRTIYVKVWEQLEI</sequence>
<feature type="transmembrane region" description="Helical" evidence="1">
    <location>
        <begin position="434"/>
        <end position="454"/>
    </location>
</feature>
<dbReference type="EMBL" id="QZAA01000168">
    <property type="protein sequence ID" value="RQD75186.1"/>
    <property type="molecule type" value="Genomic_DNA"/>
</dbReference>
<keyword evidence="1" id="KW-0812">Transmembrane</keyword>